<keyword evidence="1" id="KW-1133">Transmembrane helix</keyword>
<reference evidence="2" key="1">
    <citation type="journal article" date="2022" name="Front. Genet.">
        <title>Chromosome-Scale Assembly of the Dendrobium nobile Genome Provides Insights Into the Molecular Mechanism of the Biosynthesis of the Medicinal Active Ingredient of Dendrobium.</title>
        <authorList>
            <person name="Xu Q."/>
            <person name="Niu S.-C."/>
            <person name="Li K.-L."/>
            <person name="Zheng P.-J."/>
            <person name="Zhang X.-J."/>
            <person name="Jia Y."/>
            <person name="Liu Y."/>
            <person name="Niu Y.-X."/>
            <person name="Yu L.-H."/>
            <person name="Chen D.-F."/>
            <person name="Zhang G.-Q."/>
        </authorList>
    </citation>
    <scope>NUCLEOTIDE SEQUENCE</scope>
    <source>
        <tissue evidence="2">Leaf</tissue>
    </source>
</reference>
<accession>A0A8T3AW29</accession>
<dbReference type="Proteomes" id="UP000829196">
    <property type="component" value="Unassembled WGS sequence"/>
</dbReference>
<comment type="caution">
    <text evidence="2">The sequence shown here is derived from an EMBL/GenBank/DDBJ whole genome shotgun (WGS) entry which is preliminary data.</text>
</comment>
<name>A0A8T3AW29_DENNO</name>
<keyword evidence="1" id="KW-0812">Transmembrane</keyword>
<feature type="transmembrane region" description="Helical" evidence="1">
    <location>
        <begin position="33"/>
        <end position="52"/>
    </location>
</feature>
<evidence type="ECO:0000313" key="2">
    <source>
        <dbReference type="EMBL" id="KAI0499912.1"/>
    </source>
</evidence>
<proteinExistence type="predicted"/>
<organism evidence="2 3">
    <name type="scientific">Dendrobium nobile</name>
    <name type="common">Orchid</name>
    <dbReference type="NCBI Taxonomy" id="94219"/>
    <lineage>
        <taxon>Eukaryota</taxon>
        <taxon>Viridiplantae</taxon>
        <taxon>Streptophyta</taxon>
        <taxon>Embryophyta</taxon>
        <taxon>Tracheophyta</taxon>
        <taxon>Spermatophyta</taxon>
        <taxon>Magnoliopsida</taxon>
        <taxon>Liliopsida</taxon>
        <taxon>Asparagales</taxon>
        <taxon>Orchidaceae</taxon>
        <taxon>Epidendroideae</taxon>
        <taxon>Malaxideae</taxon>
        <taxon>Dendrobiinae</taxon>
        <taxon>Dendrobium</taxon>
    </lineage>
</organism>
<dbReference type="EMBL" id="JAGYWB010000013">
    <property type="protein sequence ID" value="KAI0499912.1"/>
    <property type="molecule type" value="Genomic_DNA"/>
</dbReference>
<protein>
    <submittedName>
        <fullName evidence="2">Uncharacterized protein</fullName>
    </submittedName>
</protein>
<evidence type="ECO:0000256" key="1">
    <source>
        <dbReference type="SAM" id="Phobius"/>
    </source>
</evidence>
<gene>
    <name evidence="2" type="ORF">KFK09_018120</name>
</gene>
<dbReference type="AlphaFoldDB" id="A0A8T3AW29"/>
<keyword evidence="3" id="KW-1185">Reference proteome</keyword>
<sequence>MTSDNNHTKAEKCGVNYMGPTSSLCCALTCLRINYSCLLLKSLCMICTILLYQLIFRSIILMPCIYFQSCS</sequence>
<keyword evidence="1" id="KW-0472">Membrane</keyword>
<evidence type="ECO:0000313" key="3">
    <source>
        <dbReference type="Proteomes" id="UP000829196"/>
    </source>
</evidence>